<evidence type="ECO:0000256" key="1">
    <source>
        <dbReference type="SAM" id="SignalP"/>
    </source>
</evidence>
<dbReference type="EMBL" id="NHYD01002698">
    <property type="protein sequence ID" value="PPQ85520.1"/>
    <property type="molecule type" value="Genomic_DNA"/>
</dbReference>
<dbReference type="InParanoid" id="A0A409X459"/>
<dbReference type="AlphaFoldDB" id="A0A409X459"/>
<feature type="signal peptide" evidence="1">
    <location>
        <begin position="1"/>
        <end position="21"/>
    </location>
</feature>
<evidence type="ECO:0000313" key="3">
    <source>
        <dbReference type="Proteomes" id="UP000283269"/>
    </source>
</evidence>
<reference evidence="2 3" key="1">
    <citation type="journal article" date="2018" name="Evol. Lett.">
        <title>Horizontal gene cluster transfer increased hallucinogenic mushroom diversity.</title>
        <authorList>
            <person name="Reynolds H.T."/>
            <person name="Vijayakumar V."/>
            <person name="Gluck-Thaler E."/>
            <person name="Korotkin H.B."/>
            <person name="Matheny P.B."/>
            <person name="Slot J.C."/>
        </authorList>
    </citation>
    <scope>NUCLEOTIDE SEQUENCE [LARGE SCALE GENOMIC DNA]</scope>
    <source>
        <strain evidence="2 3">2631</strain>
    </source>
</reference>
<keyword evidence="1" id="KW-0732">Signal</keyword>
<evidence type="ECO:0000313" key="2">
    <source>
        <dbReference type="EMBL" id="PPQ85520.1"/>
    </source>
</evidence>
<gene>
    <name evidence="2" type="ORF">CVT25_006564</name>
</gene>
<protein>
    <recommendedName>
        <fullName evidence="4">Hydrophobin</fullName>
    </recommendedName>
</protein>
<dbReference type="Proteomes" id="UP000283269">
    <property type="component" value="Unassembled WGS sequence"/>
</dbReference>
<comment type="caution">
    <text evidence="2">The sequence shown here is derived from an EMBL/GenBank/DDBJ whole genome shotgun (WGS) entry which is preliminary data.</text>
</comment>
<organism evidence="2 3">
    <name type="scientific">Psilocybe cyanescens</name>
    <dbReference type="NCBI Taxonomy" id="93625"/>
    <lineage>
        <taxon>Eukaryota</taxon>
        <taxon>Fungi</taxon>
        <taxon>Dikarya</taxon>
        <taxon>Basidiomycota</taxon>
        <taxon>Agaricomycotina</taxon>
        <taxon>Agaricomycetes</taxon>
        <taxon>Agaricomycetidae</taxon>
        <taxon>Agaricales</taxon>
        <taxon>Agaricineae</taxon>
        <taxon>Strophariaceae</taxon>
        <taxon>Psilocybe</taxon>
    </lineage>
</organism>
<sequence>MRFNAVFMTTALLGSISKALSATITLFSGVECTGEEGQTINVPLDECLVLVSPTKSIGYSGVPNQIHCFVAPSCNSGPAMGFGGGSGCATAPSG</sequence>
<name>A0A409X459_PSICY</name>
<proteinExistence type="predicted"/>
<evidence type="ECO:0008006" key="4">
    <source>
        <dbReference type="Google" id="ProtNLM"/>
    </source>
</evidence>
<feature type="chain" id="PRO_5019113042" description="Hydrophobin" evidence="1">
    <location>
        <begin position="22"/>
        <end position="94"/>
    </location>
</feature>
<keyword evidence="3" id="KW-1185">Reference proteome</keyword>
<accession>A0A409X459</accession>